<feature type="domain" description="ABC transporter" evidence="8">
    <location>
        <begin position="333"/>
        <end position="507"/>
    </location>
</feature>
<feature type="transmembrane region" description="Helical" evidence="7">
    <location>
        <begin position="131"/>
        <end position="155"/>
    </location>
</feature>
<organism evidence="10 11">
    <name type="scientific">Segniliparus rotundus (strain ATCC BAA-972 / CDC 1076 / CIP 108378 / DSM 44985 / JCM 13578)</name>
    <dbReference type="NCBI Taxonomy" id="640132"/>
    <lineage>
        <taxon>Bacteria</taxon>
        <taxon>Bacillati</taxon>
        <taxon>Actinomycetota</taxon>
        <taxon>Actinomycetes</taxon>
        <taxon>Mycobacteriales</taxon>
        <taxon>Segniliparaceae</taxon>
        <taxon>Segniliparus</taxon>
    </lineage>
</organism>
<dbReference type="SUPFAM" id="SSF52540">
    <property type="entry name" value="P-loop containing nucleoside triphosphate hydrolases"/>
    <property type="match status" value="1"/>
</dbReference>
<dbReference type="Pfam" id="PF13304">
    <property type="entry name" value="AAA_21"/>
    <property type="match status" value="1"/>
</dbReference>
<dbReference type="Gene3D" id="3.40.50.300">
    <property type="entry name" value="P-loop containing nucleotide triphosphate hydrolases"/>
    <property type="match status" value="2"/>
</dbReference>
<dbReference type="GO" id="GO:0016887">
    <property type="term" value="F:ATP hydrolysis activity"/>
    <property type="evidence" value="ECO:0007669"/>
    <property type="project" value="InterPro"/>
</dbReference>
<evidence type="ECO:0000256" key="3">
    <source>
        <dbReference type="ARBA" id="ARBA00022741"/>
    </source>
</evidence>
<dbReference type="GO" id="GO:0005886">
    <property type="term" value="C:plasma membrane"/>
    <property type="evidence" value="ECO:0007669"/>
    <property type="project" value="UniProtKB-SubCell"/>
</dbReference>
<keyword evidence="3" id="KW-0547">Nucleotide-binding</keyword>
<accession>D6ZFJ2</accession>
<dbReference type="SUPFAM" id="SSF90123">
    <property type="entry name" value="ABC transporter transmembrane region"/>
    <property type="match status" value="1"/>
</dbReference>
<evidence type="ECO:0000313" key="10">
    <source>
        <dbReference type="EMBL" id="ADG97716.1"/>
    </source>
</evidence>
<dbReference type="InterPro" id="IPR003439">
    <property type="entry name" value="ABC_transporter-like_ATP-bd"/>
</dbReference>
<dbReference type="GO" id="GO:0005524">
    <property type="term" value="F:ATP binding"/>
    <property type="evidence" value="ECO:0007669"/>
    <property type="project" value="UniProtKB-KW"/>
</dbReference>
<dbReference type="EMBL" id="CP001958">
    <property type="protein sequence ID" value="ADG97716.1"/>
    <property type="molecule type" value="Genomic_DNA"/>
</dbReference>
<reference evidence="10 11" key="1">
    <citation type="journal article" date="2010" name="Stand. Genomic Sci.">
        <title>Complete genome sequence of Segniliparus rotundus type strain (CDC 1076).</title>
        <authorList>
            <person name="Sikorski J."/>
            <person name="Lapidus A."/>
            <person name="Copeland A."/>
            <person name="Misra M."/>
            <person name="Glavina Del Rio T."/>
            <person name="Nolan M."/>
            <person name="Lucas S."/>
            <person name="Chen F."/>
            <person name="Tice H."/>
            <person name="Cheng J.F."/>
            <person name="Jando M."/>
            <person name="Schneider S."/>
            <person name="Bruce D."/>
            <person name="Goodwin L."/>
            <person name="Pitluck S."/>
            <person name="Liolios K."/>
            <person name="Mikhailova N."/>
            <person name="Pati A."/>
            <person name="Ivanova N."/>
            <person name="Mavromatis K."/>
            <person name="Chen A."/>
            <person name="Palaniappan K."/>
            <person name="Chertkov O."/>
            <person name="Land M."/>
            <person name="Hauser L."/>
            <person name="Chang Y.J."/>
            <person name="Jeffries C.D."/>
            <person name="Brettin T."/>
            <person name="Detter J.C."/>
            <person name="Han C."/>
            <person name="Rohde M."/>
            <person name="Goker M."/>
            <person name="Bristow J."/>
            <person name="Eisen J.A."/>
            <person name="Markowitz V."/>
            <person name="Hugenholtz P."/>
            <person name="Kyrpides N.C."/>
            <person name="Klenk H.P."/>
        </authorList>
    </citation>
    <scope>NUCLEOTIDE SEQUENCE [LARGE SCALE GENOMIC DNA]</scope>
    <source>
        <strain evidence="11">ATCC BAA-972 / CDC 1076 / CIP 108378 / DSM 44985 / JCM 13578</strain>
    </source>
</reference>
<evidence type="ECO:0000256" key="4">
    <source>
        <dbReference type="ARBA" id="ARBA00022840"/>
    </source>
</evidence>
<keyword evidence="4" id="KW-0067">ATP-binding</keyword>
<evidence type="ECO:0000259" key="8">
    <source>
        <dbReference type="PROSITE" id="PS50893"/>
    </source>
</evidence>
<dbReference type="Gene3D" id="1.20.1560.10">
    <property type="entry name" value="ABC transporter type 1, transmembrane domain"/>
    <property type="match status" value="1"/>
</dbReference>
<keyword evidence="11" id="KW-1185">Reference proteome</keyword>
<feature type="transmembrane region" description="Helical" evidence="7">
    <location>
        <begin position="18"/>
        <end position="40"/>
    </location>
</feature>
<feature type="domain" description="ABC transmembrane type-1" evidence="9">
    <location>
        <begin position="21"/>
        <end position="302"/>
    </location>
</feature>
<dbReference type="Pfam" id="PF00005">
    <property type="entry name" value="ABC_tran"/>
    <property type="match status" value="1"/>
</dbReference>
<dbReference type="CDD" id="cd18584">
    <property type="entry name" value="ABC_6TM_AarD_CydD"/>
    <property type="match status" value="1"/>
</dbReference>
<name>D6ZFJ2_SEGRD</name>
<keyword evidence="2 7" id="KW-0812">Transmembrane</keyword>
<dbReference type="Pfam" id="PF00664">
    <property type="entry name" value="ABC_membrane"/>
    <property type="match status" value="1"/>
</dbReference>
<dbReference type="HOGENOM" id="CLU_000604_84_9_11"/>
<dbReference type="PROSITE" id="PS50929">
    <property type="entry name" value="ABC_TM1F"/>
    <property type="match status" value="1"/>
</dbReference>
<dbReference type="InterPro" id="IPR003959">
    <property type="entry name" value="ATPase_AAA_core"/>
</dbReference>
<comment type="subcellular location">
    <subcellularLocation>
        <location evidence="1">Cell membrane</location>
        <topology evidence="1">Multi-pass membrane protein</topology>
    </subcellularLocation>
</comment>
<dbReference type="RefSeq" id="WP_013138172.1">
    <property type="nucleotide sequence ID" value="NC_014168.1"/>
</dbReference>
<evidence type="ECO:0000256" key="2">
    <source>
        <dbReference type="ARBA" id="ARBA00022692"/>
    </source>
</evidence>
<dbReference type="InterPro" id="IPR011527">
    <property type="entry name" value="ABC1_TM_dom"/>
</dbReference>
<dbReference type="SMART" id="SM00382">
    <property type="entry name" value="AAA"/>
    <property type="match status" value="1"/>
</dbReference>
<sequence>MPPPFDPRLARASRSARWYLAATGAMGLVTAALVVASAVLVSTLVQRVAAPGQAGGNAEFVALLAAVFAARAAVAWLHARYKHRAAPRAVAELQTELLVRMAAADQRTAALHRDLAATLVARELDGVRAYLTGYLPALVLSATVTPVTVVAIAVLDPLSGVVVACGIPLVVLFMVLIGQYSQGRSAKRLAALSRLSAELMDLVAGLATLRALGREFGPARRVRELGRAHYRASMATLRTAFLSSLALELLTTFCVAIVAVMVGLRLVNGQMGLFAGLAALMLAPEAYAPIRSVGAQFHAAQDGAAACAKAFELLECLPVRQRGNRTGEAASALRLCSLTVAGRDANAPERMDAVLRPGEITVLTGPNGSGKSTTLRVLLGLVSPDQGEAFLGDTPIRELEPRWWWDQVFWVPQQPVLRPGEIGSNVGLSLGEVQRVALARALASSAQVYLLDEPTAHLDADSQAQLLRCLREKAQSGATVVVVSHRPAVVEAADEVVRFGPRVRERACG</sequence>
<dbReference type="PANTHER" id="PTHR24221:SF590">
    <property type="entry name" value="COMPONENT LINKED WITH THE ASSEMBLY OF CYTOCHROME' TRANSPORT TRANSMEMBRANE ATP-BINDING PROTEIN ABC TRANSPORTER CYDD-RELATED"/>
    <property type="match status" value="1"/>
</dbReference>
<feature type="transmembrane region" description="Helical" evidence="7">
    <location>
        <begin position="240"/>
        <end position="264"/>
    </location>
</feature>
<feature type="transmembrane region" description="Helical" evidence="7">
    <location>
        <begin position="60"/>
        <end position="79"/>
    </location>
</feature>
<dbReference type="InterPro" id="IPR003593">
    <property type="entry name" value="AAA+_ATPase"/>
</dbReference>
<evidence type="ECO:0000256" key="5">
    <source>
        <dbReference type="ARBA" id="ARBA00022989"/>
    </source>
</evidence>
<dbReference type="InterPro" id="IPR027417">
    <property type="entry name" value="P-loop_NTPase"/>
</dbReference>
<dbReference type="KEGG" id="srt:Srot_1246"/>
<dbReference type="CDD" id="cd03228">
    <property type="entry name" value="ABCC_MRP_Like"/>
    <property type="match status" value="1"/>
</dbReference>
<protein>
    <submittedName>
        <fullName evidence="10">ABC transporter related protein</fullName>
    </submittedName>
</protein>
<dbReference type="Proteomes" id="UP000002247">
    <property type="component" value="Chromosome"/>
</dbReference>
<evidence type="ECO:0000256" key="7">
    <source>
        <dbReference type="SAM" id="Phobius"/>
    </source>
</evidence>
<dbReference type="PANTHER" id="PTHR24221">
    <property type="entry name" value="ATP-BINDING CASSETTE SUB-FAMILY B"/>
    <property type="match status" value="1"/>
</dbReference>
<dbReference type="InterPro" id="IPR039421">
    <property type="entry name" value="Type_1_exporter"/>
</dbReference>
<dbReference type="OrthoDB" id="9806127at2"/>
<keyword evidence="5 7" id="KW-1133">Transmembrane helix</keyword>
<keyword evidence="6 7" id="KW-0472">Membrane</keyword>
<dbReference type="STRING" id="640132.Srot_1246"/>
<evidence type="ECO:0000259" key="9">
    <source>
        <dbReference type="PROSITE" id="PS50929"/>
    </source>
</evidence>
<dbReference type="eggNOG" id="COG4988">
    <property type="taxonomic scope" value="Bacteria"/>
</dbReference>
<gene>
    <name evidence="10" type="ordered locus">Srot_1246</name>
</gene>
<evidence type="ECO:0000313" key="11">
    <source>
        <dbReference type="Proteomes" id="UP000002247"/>
    </source>
</evidence>
<evidence type="ECO:0000256" key="6">
    <source>
        <dbReference type="ARBA" id="ARBA00023136"/>
    </source>
</evidence>
<dbReference type="AlphaFoldDB" id="D6ZFJ2"/>
<dbReference type="GO" id="GO:0140359">
    <property type="term" value="F:ABC-type transporter activity"/>
    <property type="evidence" value="ECO:0007669"/>
    <property type="project" value="InterPro"/>
</dbReference>
<dbReference type="PROSITE" id="PS50893">
    <property type="entry name" value="ABC_TRANSPORTER_2"/>
    <property type="match status" value="1"/>
</dbReference>
<proteinExistence type="predicted"/>
<dbReference type="InterPro" id="IPR036640">
    <property type="entry name" value="ABC1_TM_sf"/>
</dbReference>
<feature type="transmembrane region" description="Helical" evidence="7">
    <location>
        <begin position="161"/>
        <end position="180"/>
    </location>
</feature>
<evidence type="ECO:0000256" key="1">
    <source>
        <dbReference type="ARBA" id="ARBA00004651"/>
    </source>
</evidence>